<protein>
    <recommendedName>
        <fullName evidence="4">N-acetyltransferase domain-containing protein</fullName>
    </recommendedName>
</protein>
<reference evidence="5 6" key="1">
    <citation type="submission" date="2016-03" db="EMBL/GenBank/DDBJ databases">
        <title>Draft genome sequence of the Fonsecaea monophora CBS 269.37.</title>
        <authorList>
            <person name="Bombassaro A."/>
            <person name="Vinicius W.A."/>
            <person name="De Hoog S."/>
            <person name="Sun J."/>
            <person name="Souza E.M."/>
            <person name="Raittz R.T."/>
            <person name="Costa F."/>
            <person name="Leao A.C."/>
            <person name="Tadra-Sfeir M.Z."/>
            <person name="Baura V."/>
            <person name="Balsanelli E."/>
            <person name="Pedrosa F.O."/>
            <person name="Moreno L.F."/>
            <person name="Steffens M.B."/>
            <person name="Xi L."/>
            <person name="Bocca A.L."/>
            <person name="Felipe M.S."/>
            <person name="Teixeira M."/>
            <person name="Telles Filho F.Q."/>
            <person name="Azevedo C.M."/>
            <person name="Gomes R."/>
            <person name="Vicente V.A."/>
        </authorList>
    </citation>
    <scope>NUCLEOTIDE SEQUENCE [LARGE SCALE GENOMIC DNA]</scope>
    <source>
        <strain evidence="5 6">CBS 269.37</strain>
    </source>
</reference>
<gene>
    <name evidence="5" type="ORF">AYO21_10735</name>
</gene>
<feature type="domain" description="N-acetyltransferase" evidence="4">
    <location>
        <begin position="173"/>
        <end position="320"/>
    </location>
</feature>
<comment type="caution">
    <text evidence="5">The sequence shown here is derived from an EMBL/GenBank/DDBJ whole genome shotgun (WGS) entry which is preliminary data.</text>
</comment>
<dbReference type="OrthoDB" id="30840at2759"/>
<dbReference type="AlphaFoldDB" id="A0A177EV02"/>
<dbReference type="GeneID" id="34605846"/>
<evidence type="ECO:0000256" key="1">
    <source>
        <dbReference type="ARBA" id="ARBA00022679"/>
    </source>
</evidence>
<dbReference type="InterPro" id="IPR000182">
    <property type="entry name" value="GNAT_dom"/>
</dbReference>
<dbReference type="PROSITE" id="PS51186">
    <property type="entry name" value="GNAT"/>
    <property type="match status" value="1"/>
</dbReference>
<dbReference type="SUPFAM" id="SSF55729">
    <property type="entry name" value="Acyl-CoA N-acyltransferases (Nat)"/>
    <property type="match status" value="1"/>
</dbReference>
<keyword evidence="6" id="KW-1185">Reference proteome</keyword>
<proteinExistence type="predicted"/>
<evidence type="ECO:0000313" key="5">
    <source>
        <dbReference type="EMBL" id="OAG35120.1"/>
    </source>
</evidence>
<dbReference type="InterPro" id="IPR051635">
    <property type="entry name" value="SNAT-like"/>
</dbReference>
<feature type="compositionally biased region" description="Acidic residues" evidence="3">
    <location>
        <begin position="79"/>
        <end position="91"/>
    </location>
</feature>
<dbReference type="RefSeq" id="XP_022507072.1">
    <property type="nucleotide sequence ID" value="XM_022660644.1"/>
</dbReference>
<dbReference type="PANTHER" id="PTHR10908:SF0">
    <property type="entry name" value="SEROTONIN N-ACETYLTRANSFERASE"/>
    <property type="match status" value="1"/>
</dbReference>
<evidence type="ECO:0000256" key="2">
    <source>
        <dbReference type="ARBA" id="ARBA00023315"/>
    </source>
</evidence>
<keyword evidence="1" id="KW-0808">Transferase</keyword>
<feature type="region of interest" description="Disordered" evidence="3">
    <location>
        <begin position="213"/>
        <end position="233"/>
    </location>
</feature>
<feature type="region of interest" description="Disordered" evidence="3">
    <location>
        <begin position="1"/>
        <end position="91"/>
    </location>
</feature>
<keyword evidence="2" id="KW-0012">Acyltransferase</keyword>
<name>A0A177EV02_9EURO</name>
<dbReference type="GO" id="GO:0005737">
    <property type="term" value="C:cytoplasm"/>
    <property type="evidence" value="ECO:0007669"/>
    <property type="project" value="TreeGrafter"/>
</dbReference>
<dbReference type="PANTHER" id="PTHR10908">
    <property type="entry name" value="SEROTONIN N-ACETYLTRANSFERASE"/>
    <property type="match status" value="1"/>
</dbReference>
<evidence type="ECO:0000256" key="3">
    <source>
        <dbReference type="SAM" id="MobiDB-lite"/>
    </source>
</evidence>
<organism evidence="5 6">
    <name type="scientific">Fonsecaea monophora</name>
    <dbReference type="NCBI Taxonomy" id="254056"/>
    <lineage>
        <taxon>Eukaryota</taxon>
        <taxon>Fungi</taxon>
        <taxon>Dikarya</taxon>
        <taxon>Ascomycota</taxon>
        <taxon>Pezizomycotina</taxon>
        <taxon>Eurotiomycetes</taxon>
        <taxon>Chaetothyriomycetidae</taxon>
        <taxon>Chaetothyriales</taxon>
        <taxon>Herpotrichiellaceae</taxon>
        <taxon>Fonsecaea</taxon>
    </lineage>
</organism>
<dbReference type="CDD" id="cd04301">
    <property type="entry name" value="NAT_SF"/>
    <property type="match status" value="1"/>
</dbReference>
<sequence>MAPNQDPSSQLEKSIKPRSAKVDSRSGQHSQNEDGFIDIHPEDVEMQDSDSDAVAPPSKPSSDPLELQRISHSDKAEENPEEEDESEEDDRDFMANHPLLNMLTGRLGARRRGSSHKWDRLHPENQALSISSVDQCTSLEEAAFPPEERATREKFQYRLTRCPELSLGLFTQPTKAELKDSSTPPLRRLIAHVVSTRTPAPCVTEASMGVPSNWRTRRSSLPTNTDKEPVGHQDMGGTICVHSVAVAPEFQRMGLGSILMKSYIQRMKDAKIADRIALLAHDHLVPFYKGLGFENMGPSTVTSHGGNWNNMVILHIDTLSHTGLTLSQILEFDHEDDD</sequence>
<feature type="compositionally biased region" description="Basic and acidic residues" evidence="3">
    <location>
        <begin position="69"/>
        <end position="78"/>
    </location>
</feature>
<evidence type="ECO:0000313" key="6">
    <source>
        <dbReference type="Proteomes" id="UP000077002"/>
    </source>
</evidence>
<feature type="compositionally biased region" description="Polar residues" evidence="3">
    <location>
        <begin position="1"/>
        <end position="12"/>
    </location>
</feature>
<dbReference type="EMBL" id="LVKK01000129">
    <property type="protein sequence ID" value="OAG35120.1"/>
    <property type="molecule type" value="Genomic_DNA"/>
</dbReference>
<dbReference type="Proteomes" id="UP000077002">
    <property type="component" value="Unassembled WGS sequence"/>
</dbReference>
<dbReference type="Pfam" id="PF13673">
    <property type="entry name" value="Acetyltransf_10"/>
    <property type="match status" value="1"/>
</dbReference>
<evidence type="ECO:0000259" key="4">
    <source>
        <dbReference type="PROSITE" id="PS51186"/>
    </source>
</evidence>
<dbReference type="InterPro" id="IPR016181">
    <property type="entry name" value="Acyl_CoA_acyltransferase"/>
</dbReference>
<dbReference type="GO" id="GO:0004059">
    <property type="term" value="F:aralkylamine N-acetyltransferase activity"/>
    <property type="evidence" value="ECO:0007669"/>
    <property type="project" value="TreeGrafter"/>
</dbReference>
<accession>A0A177EV02</accession>
<dbReference type="Gene3D" id="3.40.630.30">
    <property type="match status" value="1"/>
</dbReference>